<gene>
    <name evidence="1" type="ORF">FB391_3932</name>
</gene>
<name>A0A543EAG1_9MICO</name>
<comment type="caution">
    <text evidence="1">The sequence shown here is derived from an EMBL/GenBank/DDBJ whole genome shotgun (WGS) entry which is preliminary data.</text>
</comment>
<dbReference type="EMBL" id="VFPE01000009">
    <property type="protein sequence ID" value="TQM18570.1"/>
    <property type="molecule type" value="Genomic_DNA"/>
</dbReference>
<sequence length="101" mass="10817">MLESCRLREPERCGRIVSKGVTVHDQTVEIVVSGPLSPDLVVTALEGFTVTTDAQGRTHVVGPVPDQARLIGLLAMFDGLHIAVISVNPIDDGDSHPHRVT</sequence>
<dbReference type="AlphaFoldDB" id="A0A543EAG1"/>
<protein>
    <submittedName>
        <fullName evidence="1">Uncharacterized protein</fullName>
    </submittedName>
</protein>
<organism evidence="1 2">
    <name type="scientific">Microbacterium kyungheense</name>
    <dbReference type="NCBI Taxonomy" id="1263636"/>
    <lineage>
        <taxon>Bacteria</taxon>
        <taxon>Bacillati</taxon>
        <taxon>Actinomycetota</taxon>
        <taxon>Actinomycetes</taxon>
        <taxon>Micrococcales</taxon>
        <taxon>Microbacteriaceae</taxon>
        <taxon>Microbacterium</taxon>
    </lineage>
</organism>
<evidence type="ECO:0000313" key="2">
    <source>
        <dbReference type="Proteomes" id="UP000320235"/>
    </source>
</evidence>
<proteinExistence type="predicted"/>
<dbReference type="Proteomes" id="UP000320235">
    <property type="component" value="Unassembled WGS sequence"/>
</dbReference>
<dbReference type="RefSeq" id="WP_345555904.1">
    <property type="nucleotide sequence ID" value="NZ_BAABLH010000006.1"/>
</dbReference>
<reference evidence="1 2" key="1">
    <citation type="submission" date="2019-06" db="EMBL/GenBank/DDBJ databases">
        <title>Sequencing the genomes of 1000 actinobacteria strains.</title>
        <authorList>
            <person name="Klenk H.-P."/>
        </authorList>
    </citation>
    <scope>NUCLEOTIDE SEQUENCE [LARGE SCALE GENOMIC DNA]</scope>
    <source>
        <strain evidence="1 2">DSM 105492</strain>
    </source>
</reference>
<evidence type="ECO:0000313" key="1">
    <source>
        <dbReference type="EMBL" id="TQM18570.1"/>
    </source>
</evidence>
<accession>A0A543EAG1</accession>
<keyword evidence="2" id="KW-1185">Reference proteome</keyword>